<keyword evidence="1" id="KW-0472">Membrane</keyword>
<evidence type="ECO:0000259" key="2">
    <source>
        <dbReference type="Pfam" id="PF04235"/>
    </source>
</evidence>
<dbReference type="STRING" id="237069.SAMN05216498_1911"/>
<keyword evidence="1" id="KW-0812">Transmembrane</keyword>
<feature type="transmembrane region" description="Helical" evidence="1">
    <location>
        <begin position="95"/>
        <end position="114"/>
    </location>
</feature>
<dbReference type="PANTHER" id="PTHR30590:SF2">
    <property type="entry name" value="INNER MEMBRANE PROTEIN"/>
    <property type="match status" value="1"/>
</dbReference>
<feature type="transmembrane region" description="Helical" evidence="1">
    <location>
        <begin position="20"/>
        <end position="41"/>
    </location>
</feature>
<feature type="transmembrane region" description="Helical" evidence="1">
    <location>
        <begin position="120"/>
        <end position="136"/>
    </location>
</feature>
<sequence length="388" mass="44635">MNPGSPVKSRVKAIDAIRGLALLGILLVNLLSFHSPHFMYGGMEGFYSGSIEHVLLASIDMFVQASFYPLFSLLFGLGIYMMFERLQQKRLNPKPILLRRMFVLMGFGLLHGIFIWYGDILLTYSVIGLISLLFISKSAMSLMKWAFNLLLIPAVLMTLLMFLVREYSVSMNSQLIQQAMLGYSGNLESVMSQNFFDWLNMNHPLQWLFMILSILPMFLLGIMIKKRGWIDETQKNNSEIKKWLLGSFVVFILFKIAPYLFGMPTWFDYAQDAIGGSFSSIFYFLVLLVIFKSRNFSAVERILSNVGKLSLTNYVMQSLIGTTLFYGIGFNLYGELNLVTLMVIGMAIFGLQIIFSQWYVKRFYFGPLEWVYRTLTYNRVQPMVKKDD</sequence>
<feature type="transmembrane region" description="Helical" evidence="1">
    <location>
        <begin position="205"/>
        <end position="222"/>
    </location>
</feature>
<dbReference type="OrthoDB" id="9807744at2"/>
<organism evidence="3 4">
    <name type="scientific">Tenuibacillus multivorans</name>
    <dbReference type="NCBI Taxonomy" id="237069"/>
    <lineage>
        <taxon>Bacteria</taxon>
        <taxon>Bacillati</taxon>
        <taxon>Bacillota</taxon>
        <taxon>Bacilli</taxon>
        <taxon>Bacillales</taxon>
        <taxon>Bacillaceae</taxon>
        <taxon>Tenuibacillus</taxon>
    </lineage>
</organism>
<dbReference type="InterPro" id="IPR007349">
    <property type="entry name" value="DUF418"/>
</dbReference>
<dbReference type="InterPro" id="IPR052529">
    <property type="entry name" value="Bact_Transport_Assoc"/>
</dbReference>
<dbReference type="Pfam" id="PF04235">
    <property type="entry name" value="DUF418"/>
    <property type="match status" value="1"/>
</dbReference>
<feature type="transmembrane region" description="Helical" evidence="1">
    <location>
        <begin position="61"/>
        <end position="83"/>
    </location>
</feature>
<protein>
    <recommendedName>
        <fullName evidence="2">DUF418 domain-containing protein</fullName>
    </recommendedName>
</protein>
<dbReference type="Proteomes" id="UP000199334">
    <property type="component" value="Unassembled WGS sequence"/>
</dbReference>
<keyword evidence="4" id="KW-1185">Reference proteome</keyword>
<feature type="transmembrane region" description="Helical" evidence="1">
    <location>
        <begin position="273"/>
        <end position="291"/>
    </location>
</feature>
<keyword evidence="1" id="KW-1133">Transmembrane helix</keyword>
<feature type="domain" description="DUF418" evidence="2">
    <location>
        <begin position="226"/>
        <end position="377"/>
    </location>
</feature>
<evidence type="ECO:0000313" key="3">
    <source>
        <dbReference type="EMBL" id="SDN26930.1"/>
    </source>
</evidence>
<dbReference type="RefSeq" id="WP_093856365.1">
    <property type="nucleotide sequence ID" value="NZ_BJVZ01000024.1"/>
</dbReference>
<feature type="transmembrane region" description="Helical" evidence="1">
    <location>
        <begin position="311"/>
        <end position="333"/>
    </location>
</feature>
<accession>A0A1H0A019</accession>
<gene>
    <name evidence="3" type="ORF">SAMN05216498_1911</name>
</gene>
<dbReference type="EMBL" id="FNIG01000003">
    <property type="protein sequence ID" value="SDN26930.1"/>
    <property type="molecule type" value="Genomic_DNA"/>
</dbReference>
<dbReference type="PANTHER" id="PTHR30590">
    <property type="entry name" value="INNER MEMBRANE PROTEIN"/>
    <property type="match status" value="1"/>
</dbReference>
<feature type="transmembrane region" description="Helical" evidence="1">
    <location>
        <begin position="145"/>
        <end position="164"/>
    </location>
</feature>
<feature type="transmembrane region" description="Helical" evidence="1">
    <location>
        <begin position="243"/>
        <end position="261"/>
    </location>
</feature>
<evidence type="ECO:0000256" key="1">
    <source>
        <dbReference type="SAM" id="Phobius"/>
    </source>
</evidence>
<dbReference type="AlphaFoldDB" id="A0A1H0A019"/>
<feature type="transmembrane region" description="Helical" evidence="1">
    <location>
        <begin position="339"/>
        <end position="360"/>
    </location>
</feature>
<reference evidence="3 4" key="1">
    <citation type="submission" date="2016-10" db="EMBL/GenBank/DDBJ databases">
        <authorList>
            <person name="de Groot N.N."/>
        </authorList>
    </citation>
    <scope>NUCLEOTIDE SEQUENCE [LARGE SCALE GENOMIC DNA]</scope>
    <source>
        <strain evidence="3 4">CGMCC 1.3442</strain>
    </source>
</reference>
<proteinExistence type="predicted"/>
<evidence type="ECO:0000313" key="4">
    <source>
        <dbReference type="Proteomes" id="UP000199334"/>
    </source>
</evidence>
<name>A0A1H0A019_9BACI</name>